<gene>
    <name evidence="8" type="primary">rimO</name>
    <name evidence="12" type="ORF">A2W05_10460</name>
</gene>
<dbReference type="InterPro" id="IPR038135">
    <property type="entry name" value="Methylthiotransferase_N_sf"/>
</dbReference>
<dbReference type="GO" id="GO:0006400">
    <property type="term" value="P:tRNA modification"/>
    <property type="evidence" value="ECO:0007669"/>
    <property type="project" value="InterPro"/>
</dbReference>
<dbReference type="SFLD" id="SFLDF00274">
    <property type="entry name" value="ribosomal_protein_S12_methylth"/>
    <property type="match status" value="1"/>
</dbReference>
<comment type="cofactor">
    <cofactor evidence="8">
        <name>[4Fe-4S] cluster</name>
        <dbReference type="ChEBI" id="CHEBI:49883"/>
    </cofactor>
    <text evidence="8">Binds 2 [4Fe-4S] clusters. One cluster is coordinated with 3 cysteines and an exchangeable S-adenosyl-L-methionine.</text>
</comment>
<keyword evidence="2 8" id="KW-0963">Cytoplasm</keyword>
<dbReference type="HAMAP" id="MF_01865">
    <property type="entry name" value="MTTase_RimO"/>
    <property type="match status" value="1"/>
</dbReference>
<sequence>MPKVSFISLGCPKNLVDSEVLLGNLSKDGFAICENYEDSDVVIINTCSFLKESEDESIGVIEDALKLRNEGKVKAVVVTGCLPQRYGPAIAERLNRVDGILGITNRDTISKLCSDILRQKTANTNTPLPTRSLVSADLPKYEVDRDRLRLTPRHFAYIRLSEGCDHTCAFCIIPQIRGKFRSKPMEVILDEVRELADDGAVELNLIAQDTTMYGLDIYRRLALPELLDKISNIDGVKWIRLLYCYPTFVTDKLIKTIAENPKVVKYIDLPIQHTKEKILRLMRRGITETRQKELIESLRKNVPNIFIRTTIIVGFPGEADNDFNQLANDIEEFQFERLGTFRYSEEKGTRAYDMEGKVPDEEKEKRFNHIMALQQRIAFKKNRELIGKKVEVIVDNRVDGLYEGRTYGDAPDVDGTIFIKSNQRIDVGKIYNAHVTDTQNYDLVGSIK</sequence>
<evidence type="ECO:0000259" key="11">
    <source>
        <dbReference type="PROSITE" id="PS51918"/>
    </source>
</evidence>
<dbReference type="InterPro" id="IPR023404">
    <property type="entry name" value="rSAM_horseshoe"/>
</dbReference>
<feature type="domain" description="MTTase N-terminal" evidence="10">
    <location>
        <begin position="2"/>
        <end position="118"/>
    </location>
</feature>
<keyword evidence="5 8" id="KW-0479">Metal-binding</keyword>
<evidence type="ECO:0000313" key="12">
    <source>
        <dbReference type="EMBL" id="OGL46921.1"/>
    </source>
</evidence>
<dbReference type="GO" id="GO:0035599">
    <property type="term" value="F:aspartic acid methylthiotransferase activity"/>
    <property type="evidence" value="ECO:0007669"/>
    <property type="project" value="TreeGrafter"/>
</dbReference>
<keyword evidence="4 8" id="KW-0949">S-adenosyl-L-methionine</keyword>
<evidence type="ECO:0000259" key="10">
    <source>
        <dbReference type="PROSITE" id="PS51449"/>
    </source>
</evidence>
<keyword evidence="12" id="KW-0687">Ribonucleoprotein</keyword>
<dbReference type="GO" id="GO:0005840">
    <property type="term" value="C:ribosome"/>
    <property type="evidence" value="ECO:0007669"/>
    <property type="project" value="UniProtKB-KW"/>
</dbReference>
<dbReference type="InterPro" id="IPR012340">
    <property type="entry name" value="NA-bd_OB-fold"/>
</dbReference>
<dbReference type="NCBIfam" id="TIGR01125">
    <property type="entry name" value="30S ribosomal protein S12 methylthiotransferase RimO"/>
    <property type="match status" value="1"/>
</dbReference>
<name>A0A1F7RZN1_9BACT</name>
<feature type="domain" description="TRAM" evidence="9">
    <location>
        <begin position="383"/>
        <end position="448"/>
    </location>
</feature>
<dbReference type="InterPro" id="IPR058240">
    <property type="entry name" value="rSAM_sf"/>
</dbReference>
<dbReference type="PANTHER" id="PTHR43837:SF1">
    <property type="entry name" value="RIBOSOMAL PROTEIN US12 METHYLTHIOTRANSFERASE RIMO"/>
    <property type="match status" value="1"/>
</dbReference>
<dbReference type="SUPFAM" id="SSF102114">
    <property type="entry name" value="Radical SAM enzymes"/>
    <property type="match status" value="1"/>
</dbReference>
<proteinExistence type="inferred from homology"/>
<dbReference type="PROSITE" id="PS51918">
    <property type="entry name" value="RADICAL_SAM"/>
    <property type="match status" value="1"/>
</dbReference>
<organism evidence="12 13">
    <name type="scientific">Candidatus Schekmanbacteria bacterium RBG_16_38_10</name>
    <dbReference type="NCBI Taxonomy" id="1817879"/>
    <lineage>
        <taxon>Bacteria</taxon>
        <taxon>Candidatus Schekmaniibacteriota</taxon>
    </lineage>
</organism>
<dbReference type="Pfam" id="PF00919">
    <property type="entry name" value="UPF0004"/>
    <property type="match status" value="1"/>
</dbReference>
<feature type="binding site" evidence="8">
    <location>
        <position position="47"/>
    </location>
    <ligand>
        <name>[4Fe-4S] cluster</name>
        <dbReference type="ChEBI" id="CHEBI:49883"/>
        <label>1</label>
    </ligand>
</feature>
<comment type="similarity">
    <text evidence="8">Belongs to the methylthiotransferase family. RimO subfamily.</text>
</comment>
<dbReference type="InterPro" id="IPR002792">
    <property type="entry name" value="TRAM_dom"/>
</dbReference>
<feature type="binding site" evidence="8">
    <location>
        <position position="171"/>
    </location>
    <ligand>
        <name>[4Fe-4S] cluster</name>
        <dbReference type="ChEBI" id="CHEBI:49883"/>
        <label>2</label>
        <note>4Fe-4S-S-AdoMet</note>
    </ligand>
</feature>
<evidence type="ECO:0000256" key="2">
    <source>
        <dbReference type="ARBA" id="ARBA00022490"/>
    </source>
</evidence>
<dbReference type="Proteomes" id="UP000178797">
    <property type="component" value="Unassembled WGS sequence"/>
</dbReference>
<comment type="caution">
    <text evidence="12">The sequence shown here is derived from an EMBL/GenBank/DDBJ whole genome shotgun (WGS) entry which is preliminary data.</text>
</comment>
<dbReference type="EC" id="2.8.4.4" evidence="8"/>
<dbReference type="CDD" id="cd01335">
    <property type="entry name" value="Radical_SAM"/>
    <property type="match status" value="1"/>
</dbReference>
<feature type="binding site" evidence="8">
    <location>
        <position position="164"/>
    </location>
    <ligand>
        <name>[4Fe-4S] cluster</name>
        <dbReference type="ChEBI" id="CHEBI:49883"/>
        <label>2</label>
        <note>4Fe-4S-S-AdoMet</note>
    </ligand>
</feature>
<evidence type="ECO:0000256" key="5">
    <source>
        <dbReference type="ARBA" id="ARBA00022723"/>
    </source>
</evidence>
<comment type="function">
    <text evidence="8">Catalyzes the methylthiolation of an aspartic acid residue of ribosomal protein uS12.</text>
</comment>
<evidence type="ECO:0000256" key="3">
    <source>
        <dbReference type="ARBA" id="ARBA00022679"/>
    </source>
</evidence>
<dbReference type="Pfam" id="PF04055">
    <property type="entry name" value="Radical_SAM"/>
    <property type="match status" value="1"/>
</dbReference>
<feature type="binding site" evidence="8">
    <location>
        <position position="11"/>
    </location>
    <ligand>
        <name>[4Fe-4S] cluster</name>
        <dbReference type="ChEBI" id="CHEBI:49883"/>
        <label>1</label>
    </ligand>
</feature>
<keyword evidence="6 8" id="KW-0408">Iron</keyword>
<dbReference type="PROSITE" id="PS51449">
    <property type="entry name" value="MTTASE_N"/>
    <property type="match status" value="1"/>
</dbReference>
<dbReference type="InterPro" id="IPR020612">
    <property type="entry name" value="Methylthiotransferase_CS"/>
</dbReference>
<feature type="binding site" evidence="8">
    <location>
        <position position="81"/>
    </location>
    <ligand>
        <name>[4Fe-4S] cluster</name>
        <dbReference type="ChEBI" id="CHEBI:49883"/>
        <label>1</label>
    </ligand>
</feature>
<dbReference type="Gene3D" id="3.80.30.20">
    <property type="entry name" value="tm_1862 like domain"/>
    <property type="match status" value="1"/>
</dbReference>
<dbReference type="GO" id="GO:0103039">
    <property type="term" value="F:protein methylthiotransferase activity"/>
    <property type="evidence" value="ECO:0007669"/>
    <property type="project" value="UniProtKB-EC"/>
</dbReference>
<dbReference type="PANTHER" id="PTHR43837">
    <property type="entry name" value="RIBOSOMAL PROTEIN S12 METHYLTHIOTRANSFERASE RIMO"/>
    <property type="match status" value="1"/>
</dbReference>
<dbReference type="GO" id="GO:0046872">
    <property type="term" value="F:metal ion binding"/>
    <property type="evidence" value="ECO:0007669"/>
    <property type="project" value="UniProtKB-KW"/>
</dbReference>
<keyword evidence="12" id="KW-0689">Ribosomal protein</keyword>
<evidence type="ECO:0000256" key="1">
    <source>
        <dbReference type="ARBA" id="ARBA00022485"/>
    </source>
</evidence>
<dbReference type="InterPro" id="IPR005839">
    <property type="entry name" value="Methylthiotransferase"/>
</dbReference>
<dbReference type="Pfam" id="PF18693">
    <property type="entry name" value="TRAM_2"/>
    <property type="match status" value="1"/>
</dbReference>
<accession>A0A1F7RZN1</accession>
<reference evidence="12 13" key="1">
    <citation type="journal article" date="2016" name="Nat. Commun.">
        <title>Thousands of microbial genomes shed light on interconnected biogeochemical processes in an aquifer system.</title>
        <authorList>
            <person name="Anantharaman K."/>
            <person name="Brown C.T."/>
            <person name="Hug L.A."/>
            <person name="Sharon I."/>
            <person name="Castelle C.J."/>
            <person name="Probst A.J."/>
            <person name="Thomas B.C."/>
            <person name="Singh A."/>
            <person name="Wilkins M.J."/>
            <person name="Karaoz U."/>
            <person name="Brodie E.L."/>
            <person name="Williams K.H."/>
            <person name="Hubbard S.S."/>
            <person name="Banfield J.F."/>
        </authorList>
    </citation>
    <scope>NUCLEOTIDE SEQUENCE [LARGE SCALE GENOMIC DNA]</scope>
</reference>
<evidence type="ECO:0000256" key="6">
    <source>
        <dbReference type="ARBA" id="ARBA00023004"/>
    </source>
</evidence>
<dbReference type="PROSITE" id="PS50926">
    <property type="entry name" value="TRAM"/>
    <property type="match status" value="1"/>
</dbReference>
<dbReference type="SFLD" id="SFLDG01061">
    <property type="entry name" value="methylthiotransferase"/>
    <property type="match status" value="1"/>
</dbReference>
<dbReference type="InterPro" id="IPR013848">
    <property type="entry name" value="Methylthiotransferase_N"/>
</dbReference>
<dbReference type="SFLD" id="SFLDG01082">
    <property type="entry name" value="B12-binding_domain_containing"/>
    <property type="match status" value="1"/>
</dbReference>
<dbReference type="PROSITE" id="PS01278">
    <property type="entry name" value="MTTASE_RADICAL"/>
    <property type="match status" value="1"/>
</dbReference>
<dbReference type="AlphaFoldDB" id="A0A1F7RZN1"/>
<dbReference type="InterPro" id="IPR006638">
    <property type="entry name" value="Elp3/MiaA/NifB-like_rSAM"/>
</dbReference>
<dbReference type="SFLD" id="SFLDS00029">
    <property type="entry name" value="Radical_SAM"/>
    <property type="match status" value="1"/>
</dbReference>
<evidence type="ECO:0000256" key="4">
    <source>
        <dbReference type="ARBA" id="ARBA00022691"/>
    </source>
</evidence>
<dbReference type="EMBL" id="MGDE01000067">
    <property type="protein sequence ID" value="OGL46921.1"/>
    <property type="molecule type" value="Genomic_DNA"/>
</dbReference>
<keyword evidence="3 8" id="KW-0808">Transferase</keyword>
<dbReference type="GO" id="GO:0005829">
    <property type="term" value="C:cytosol"/>
    <property type="evidence" value="ECO:0007669"/>
    <property type="project" value="TreeGrafter"/>
</dbReference>
<keyword evidence="7 8" id="KW-0411">Iron-sulfur</keyword>
<dbReference type="InterPro" id="IPR007197">
    <property type="entry name" value="rSAM"/>
</dbReference>
<evidence type="ECO:0000256" key="8">
    <source>
        <dbReference type="HAMAP-Rule" id="MF_01865"/>
    </source>
</evidence>
<protein>
    <recommendedName>
        <fullName evidence="8">Ribosomal protein uS12 methylthiotransferase RimO</fullName>
        <shortName evidence="8">uS12 MTTase</shortName>
        <shortName evidence="8">uS12 methylthiotransferase</shortName>
        <ecNumber evidence="8">2.8.4.4</ecNumber>
    </recommendedName>
    <alternativeName>
        <fullName evidence="8">Ribosomal protein uS12 (aspartate-C(3))-methylthiotransferase</fullName>
    </alternativeName>
    <alternativeName>
        <fullName evidence="8">Ribosome maturation factor RimO</fullName>
    </alternativeName>
</protein>
<keyword evidence="1 8" id="KW-0004">4Fe-4S</keyword>
<dbReference type="SMART" id="SM00729">
    <property type="entry name" value="Elp3"/>
    <property type="match status" value="1"/>
</dbReference>
<dbReference type="Gene3D" id="2.40.50.140">
    <property type="entry name" value="Nucleic acid-binding proteins"/>
    <property type="match status" value="1"/>
</dbReference>
<comment type="catalytic activity">
    <reaction evidence="8">
        <text>L-aspartate(89)-[ribosomal protein uS12]-hydrogen + (sulfur carrier)-SH + AH2 + 2 S-adenosyl-L-methionine = 3-methylsulfanyl-L-aspartate(89)-[ribosomal protein uS12]-hydrogen + (sulfur carrier)-H + 5'-deoxyadenosine + L-methionine + A + S-adenosyl-L-homocysteine + 2 H(+)</text>
        <dbReference type="Rhea" id="RHEA:37087"/>
        <dbReference type="Rhea" id="RHEA-COMP:10460"/>
        <dbReference type="Rhea" id="RHEA-COMP:10461"/>
        <dbReference type="Rhea" id="RHEA-COMP:14737"/>
        <dbReference type="Rhea" id="RHEA-COMP:14739"/>
        <dbReference type="ChEBI" id="CHEBI:13193"/>
        <dbReference type="ChEBI" id="CHEBI:15378"/>
        <dbReference type="ChEBI" id="CHEBI:17319"/>
        <dbReference type="ChEBI" id="CHEBI:17499"/>
        <dbReference type="ChEBI" id="CHEBI:29917"/>
        <dbReference type="ChEBI" id="CHEBI:29961"/>
        <dbReference type="ChEBI" id="CHEBI:57844"/>
        <dbReference type="ChEBI" id="CHEBI:57856"/>
        <dbReference type="ChEBI" id="CHEBI:59789"/>
        <dbReference type="ChEBI" id="CHEBI:64428"/>
        <dbReference type="ChEBI" id="CHEBI:73599"/>
        <dbReference type="EC" id="2.8.4.4"/>
    </reaction>
</comment>
<dbReference type="InterPro" id="IPR005840">
    <property type="entry name" value="Ribosomal_uS12_MeSTrfase_RimO"/>
</dbReference>
<evidence type="ECO:0000259" key="9">
    <source>
        <dbReference type="PROSITE" id="PS50926"/>
    </source>
</evidence>
<dbReference type="FunFam" id="3.80.30.20:FF:000001">
    <property type="entry name" value="tRNA-2-methylthio-N(6)-dimethylallyladenosine synthase 2"/>
    <property type="match status" value="1"/>
</dbReference>
<dbReference type="NCBIfam" id="TIGR00089">
    <property type="entry name" value="MiaB/RimO family radical SAM methylthiotransferase"/>
    <property type="match status" value="1"/>
</dbReference>
<dbReference type="GO" id="GO:0051539">
    <property type="term" value="F:4 iron, 4 sulfur cluster binding"/>
    <property type="evidence" value="ECO:0007669"/>
    <property type="project" value="UniProtKB-UniRule"/>
</dbReference>
<evidence type="ECO:0000256" key="7">
    <source>
        <dbReference type="ARBA" id="ARBA00023014"/>
    </source>
</evidence>
<feature type="binding site" evidence="8">
    <location>
        <position position="168"/>
    </location>
    <ligand>
        <name>[4Fe-4S] cluster</name>
        <dbReference type="ChEBI" id="CHEBI:49883"/>
        <label>2</label>
        <note>4Fe-4S-S-AdoMet</note>
    </ligand>
</feature>
<dbReference type="Gene3D" id="3.40.50.12160">
    <property type="entry name" value="Methylthiotransferase, N-terminal domain"/>
    <property type="match status" value="1"/>
</dbReference>
<feature type="domain" description="Radical SAM core" evidence="11">
    <location>
        <begin position="150"/>
        <end position="380"/>
    </location>
</feature>
<comment type="subcellular location">
    <subcellularLocation>
        <location evidence="8">Cytoplasm</location>
    </subcellularLocation>
</comment>
<evidence type="ECO:0000313" key="13">
    <source>
        <dbReference type="Proteomes" id="UP000178797"/>
    </source>
</evidence>